<dbReference type="InterPro" id="IPR005149">
    <property type="entry name" value="Tscrpt_reg_PadR_N"/>
</dbReference>
<dbReference type="EMBL" id="JBHTMK010000007">
    <property type="protein sequence ID" value="MFD1365115.1"/>
    <property type="molecule type" value="Genomic_DNA"/>
</dbReference>
<dbReference type="InterPro" id="IPR052509">
    <property type="entry name" value="Metal_resp_DNA-bind_regulator"/>
</dbReference>
<organism evidence="2 3">
    <name type="scientific">Actinoplanes sichuanensis</name>
    <dbReference type="NCBI Taxonomy" id="512349"/>
    <lineage>
        <taxon>Bacteria</taxon>
        <taxon>Bacillati</taxon>
        <taxon>Actinomycetota</taxon>
        <taxon>Actinomycetes</taxon>
        <taxon>Micromonosporales</taxon>
        <taxon>Micromonosporaceae</taxon>
        <taxon>Actinoplanes</taxon>
    </lineage>
</organism>
<dbReference type="PANTHER" id="PTHR33169:SF14">
    <property type="entry name" value="TRANSCRIPTIONAL REGULATOR RV3488"/>
    <property type="match status" value="1"/>
</dbReference>
<evidence type="ECO:0000313" key="3">
    <source>
        <dbReference type="Proteomes" id="UP001597183"/>
    </source>
</evidence>
<gene>
    <name evidence="2" type="ORF">ACFQ5G_07140</name>
</gene>
<accession>A0ABW4A4H7</accession>
<name>A0ABW4A4H7_9ACTN</name>
<dbReference type="Gene3D" id="1.10.10.10">
    <property type="entry name" value="Winged helix-like DNA-binding domain superfamily/Winged helix DNA-binding domain"/>
    <property type="match status" value="1"/>
</dbReference>
<sequence length="114" mass="12392">MGGSATDPGWLRATLEMAVLATLTEGDRHGYALAQRLGDQGLGTIRGGVLYPVLTRLEAEAAVSSTWQAGAGGPGRKVYAITDDGRRRLDGQWQAWQRFTATLDEFLRQTMEQP</sequence>
<comment type="caution">
    <text evidence="2">The sequence shown here is derived from an EMBL/GenBank/DDBJ whole genome shotgun (WGS) entry which is preliminary data.</text>
</comment>
<reference evidence="3" key="1">
    <citation type="journal article" date="2019" name="Int. J. Syst. Evol. Microbiol.">
        <title>The Global Catalogue of Microorganisms (GCM) 10K type strain sequencing project: providing services to taxonomists for standard genome sequencing and annotation.</title>
        <authorList>
            <consortium name="The Broad Institute Genomics Platform"/>
            <consortium name="The Broad Institute Genome Sequencing Center for Infectious Disease"/>
            <person name="Wu L."/>
            <person name="Ma J."/>
        </authorList>
    </citation>
    <scope>NUCLEOTIDE SEQUENCE [LARGE SCALE GENOMIC DNA]</scope>
    <source>
        <strain evidence="3">CCM 7526</strain>
    </source>
</reference>
<dbReference type="RefSeq" id="WP_317795155.1">
    <property type="nucleotide sequence ID" value="NZ_AP028461.1"/>
</dbReference>
<dbReference type="SUPFAM" id="SSF46785">
    <property type="entry name" value="Winged helix' DNA-binding domain"/>
    <property type="match status" value="1"/>
</dbReference>
<dbReference type="InterPro" id="IPR036390">
    <property type="entry name" value="WH_DNA-bd_sf"/>
</dbReference>
<protein>
    <submittedName>
        <fullName evidence="2">PadR family transcriptional regulator</fullName>
    </submittedName>
</protein>
<evidence type="ECO:0000259" key="1">
    <source>
        <dbReference type="Pfam" id="PF03551"/>
    </source>
</evidence>
<keyword evidence="3" id="KW-1185">Reference proteome</keyword>
<evidence type="ECO:0000313" key="2">
    <source>
        <dbReference type="EMBL" id="MFD1365115.1"/>
    </source>
</evidence>
<dbReference type="Proteomes" id="UP001597183">
    <property type="component" value="Unassembled WGS sequence"/>
</dbReference>
<dbReference type="Pfam" id="PF03551">
    <property type="entry name" value="PadR"/>
    <property type="match status" value="1"/>
</dbReference>
<dbReference type="InterPro" id="IPR036388">
    <property type="entry name" value="WH-like_DNA-bd_sf"/>
</dbReference>
<proteinExistence type="predicted"/>
<feature type="domain" description="Transcription regulator PadR N-terminal" evidence="1">
    <location>
        <begin position="19"/>
        <end position="89"/>
    </location>
</feature>
<dbReference type="PANTHER" id="PTHR33169">
    <property type="entry name" value="PADR-FAMILY TRANSCRIPTIONAL REGULATOR"/>
    <property type="match status" value="1"/>
</dbReference>